<dbReference type="InterPro" id="IPR019577">
    <property type="entry name" value="SPARC/Testican_Ca-bd-dom"/>
</dbReference>
<evidence type="ECO:0000259" key="12">
    <source>
        <dbReference type="PROSITE" id="PS51162"/>
    </source>
</evidence>
<organism evidence="13 14">
    <name type="scientific">Eumeta variegata</name>
    <name type="common">Bagworm moth</name>
    <name type="synonym">Eumeta japonica</name>
    <dbReference type="NCBI Taxonomy" id="151549"/>
    <lineage>
        <taxon>Eukaryota</taxon>
        <taxon>Metazoa</taxon>
        <taxon>Ecdysozoa</taxon>
        <taxon>Arthropoda</taxon>
        <taxon>Hexapoda</taxon>
        <taxon>Insecta</taxon>
        <taxon>Pterygota</taxon>
        <taxon>Neoptera</taxon>
        <taxon>Endopterygota</taxon>
        <taxon>Lepidoptera</taxon>
        <taxon>Glossata</taxon>
        <taxon>Ditrysia</taxon>
        <taxon>Tineoidea</taxon>
        <taxon>Psychidae</taxon>
        <taxon>Oiketicinae</taxon>
        <taxon>Eumeta</taxon>
    </lineage>
</organism>
<feature type="compositionally biased region" description="Pro residues" evidence="10">
    <location>
        <begin position="329"/>
        <end position="344"/>
    </location>
</feature>
<dbReference type="PANTHER" id="PTHR13866:SF14">
    <property type="entry name" value="BM-40"/>
    <property type="match status" value="1"/>
</dbReference>
<evidence type="ECO:0000313" key="14">
    <source>
        <dbReference type="Proteomes" id="UP000299102"/>
    </source>
</evidence>
<keyword evidence="7" id="KW-0325">Glycoprotein</keyword>
<proteinExistence type="predicted"/>
<dbReference type="GO" id="GO:0050840">
    <property type="term" value="F:extracellular matrix binding"/>
    <property type="evidence" value="ECO:0007669"/>
    <property type="project" value="TreeGrafter"/>
</dbReference>
<dbReference type="Pfam" id="PF10591">
    <property type="entry name" value="SPARC_Ca_bdg"/>
    <property type="match status" value="1"/>
</dbReference>
<dbReference type="InterPro" id="IPR018247">
    <property type="entry name" value="EF_Hand_1_Ca_BS"/>
</dbReference>
<dbReference type="OrthoDB" id="8875634at2759"/>
<evidence type="ECO:0000313" key="13">
    <source>
        <dbReference type="EMBL" id="GBP62962.1"/>
    </source>
</evidence>
<comment type="caution">
    <text evidence="13">The sequence shown here is derived from an EMBL/GenBank/DDBJ whole genome shotgun (WGS) entry which is preliminary data.</text>
</comment>
<dbReference type="SUPFAM" id="SSF57610">
    <property type="entry name" value="Thyroglobulin type-1 domain"/>
    <property type="match status" value="1"/>
</dbReference>
<dbReference type="SUPFAM" id="SSF47473">
    <property type="entry name" value="EF-hand"/>
    <property type="match status" value="1"/>
</dbReference>
<dbReference type="SUPFAM" id="SSF100895">
    <property type="entry name" value="Kazal-type serine protease inhibitors"/>
    <property type="match status" value="1"/>
</dbReference>
<dbReference type="PANTHER" id="PTHR13866">
    <property type="entry name" value="SPARC OSTEONECTIN"/>
    <property type="match status" value="1"/>
</dbReference>
<dbReference type="InterPro" id="IPR011992">
    <property type="entry name" value="EF-hand-dom_pair"/>
</dbReference>
<evidence type="ECO:0000256" key="3">
    <source>
        <dbReference type="ARBA" id="ARBA00022729"/>
    </source>
</evidence>
<evidence type="ECO:0000256" key="2">
    <source>
        <dbReference type="ARBA" id="ARBA00022525"/>
    </source>
</evidence>
<feature type="domain" description="Thyroglobulin type-1" evidence="12">
    <location>
        <begin position="270"/>
        <end position="330"/>
    </location>
</feature>
<dbReference type="Gene3D" id="1.10.238.10">
    <property type="entry name" value="EF-hand"/>
    <property type="match status" value="1"/>
</dbReference>
<evidence type="ECO:0000256" key="7">
    <source>
        <dbReference type="ARBA" id="ARBA00023180"/>
    </source>
</evidence>
<evidence type="ECO:0000259" key="11">
    <source>
        <dbReference type="PROSITE" id="PS50222"/>
    </source>
</evidence>
<evidence type="ECO:0000256" key="4">
    <source>
        <dbReference type="ARBA" id="ARBA00022837"/>
    </source>
</evidence>
<dbReference type="Pfam" id="PF07648">
    <property type="entry name" value="Kazal_2"/>
    <property type="match status" value="1"/>
</dbReference>
<dbReference type="InterPro" id="IPR036058">
    <property type="entry name" value="Kazal_dom_sf"/>
</dbReference>
<dbReference type="InterPro" id="IPR000716">
    <property type="entry name" value="Thyroglobulin_1"/>
</dbReference>
<dbReference type="GO" id="GO:0005518">
    <property type="term" value="F:collagen binding"/>
    <property type="evidence" value="ECO:0007669"/>
    <property type="project" value="TreeGrafter"/>
</dbReference>
<feature type="region of interest" description="Disordered" evidence="10">
    <location>
        <begin position="319"/>
        <end position="364"/>
    </location>
</feature>
<keyword evidence="5" id="KW-0654">Proteoglycan</keyword>
<dbReference type="PROSITE" id="PS00018">
    <property type="entry name" value="EF_HAND_1"/>
    <property type="match status" value="1"/>
</dbReference>
<keyword evidence="2" id="KW-0964">Secreted</keyword>
<dbReference type="GO" id="GO:0005615">
    <property type="term" value="C:extracellular space"/>
    <property type="evidence" value="ECO:0007669"/>
    <property type="project" value="TreeGrafter"/>
</dbReference>
<keyword evidence="6 9" id="KW-1015">Disulfide bond</keyword>
<dbReference type="InterPro" id="IPR002350">
    <property type="entry name" value="Kazal_dom"/>
</dbReference>
<dbReference type="Proteomes" id="UP000299102">
    <property type="component" value="Unassembled WGS sequence"/>
</dbReference>
<keyword evidence="8" id="KW-0357">Heparan sulfate</keyword>
<dbReference type="Pfam" id="PF00086">
    <property type="entry name" value="Thyroglobulin_1"/>
    <property type="match status" value="1"/>
</dbReference>
<feature type="domain" description="EF-hand" evidence="11">
    <location>
        <begin position="206"/>
        <end position="241"/>
    </location>
</feature>
<feature type="disulfide bond" evidence="9">
    <location>
        <begin position="302"/>
        <end position="309"/>
    </location>
</feature>
<accession>A0A4C1XIZ3</accession>
<dbReference type="CDD" id="cd00191">
    <property type="entry name" value="TY"/>
    <property type="match status" value="1"/>
</dbReference>
<reference evidence="13 14" key="1">
    <citation type="journal article" date="2019" name="Commun. Biol.">
        <title>The bagworm genome reveals a unique fibroin gene that provides high tensile strength.</title>
        <authorList>
            <person name="Kono N."/>
            <person name="Nakamura H."/>
            <person name="Ohtoshi R."/>
            <person name="Tomita M."/>
            <person name="Numata K."/>
            <person name="Arakawa K."/>
        </authorList>
    </citation>
    <scope>NUCLEOTIDE SEQUENCE [LARGE SCALE GENOMIC DNA]</scope>
</reference>
<evidence type="ECO:0000256" key="9">
    <source>
        <dbReference type="PROSITE-ProRule" id="PRU00500"/>
    </source>
</evidence>
<gene>
    <name evidence="13" type="primary">Cow</name>
    <name evidence="13" type="ORF">EVAR_95917_1</name>
</gene>
<comment type="subcellular location">
    <subcellularLocation>
        <location evidence="1">Secreted</location>
    </subcellularLocation>
</comment>
<dbReference type="InterPro" id="IPR036857">
    <property type="entry name" value="Thyroglobulin_1_sf"/>
</dbReference>
<keyword evidence="4" id="KW-0106">Calcium</keyword>
<evidence type="ECO:0000256" key="8">
    <source>
        <dbReference type="ARBA" id="ARBA00023207"/>
    </source>
</evidence>
<evidence type="ECO:0000256" key="1">
    <source>
        <dbReference type="ARBA" id="ARBA00004613"/>
    </source>
</evidence>
<keyword evidence="3" id="KW-0732">Signal</keyword>
<dbReference type="AlphaFoldDB" id="A0A4C1XIZ3"/>
<dbReference type="GO" id="GO:0005509">
    <property type="term" value="F:calcium ion binding"/>
    <property type="evidence" value="ECO:0007669"/>
    <property type="project" value="InterPro"/>
</dbReference>
<feature type="compositionally biased region" description="Acidic residues" evidence="10">
    <location>
        <begin position="29"/>
        <end position="38"/>
    </location>
</feature>
<keyword evidence="14" id="KW-1185">Reference proteome</keyword>
<dbReference type="PROSITE" id="PS00484">
    <property type="entry name" value="THYROGLOBULIN_1_1"/>
    <property type="match status" value="1"/>
</dbReference>
<dbReference type="PROSITE" id="PS51162">
    <property type="entry name" value="THYROGLOBULIN_1_2"/>
    <property type="match status" value="1"/>
</dbReference>
<dbReference type="Gene3D" id="4.10.800.10">
    <property type="entry name" value="Thyroglobulin type-1"/>
    <property type="match status" value="1"/>
</dbReference>
<evidence type="ECO:0000256" key="6">
    <source>
        <dbReference type="ARBA" id="ARBA00023157"/>
    </source>
</evidence>
<dbReference type="CDD" id="cd00104">
    <property type="entry name" value="KAZAL_FS"/>
    <property type="match status" value="1"/>
</dbReference>
<feature type="region of interest" description="Disordered" evidence="10">
    <location>
        <begin position="1"/>
        <end position="38"/>
    </location>
</feature>
<evidence type="ECO:0000256" key="10">
    <source>
        <dbReference type="SAM" id="MobiDB-lite"/>
    </source>
</evidence>
<comment type="caution">
    <text evidence="9">Lacks conserved residue(s) required for the propagation of feature annotation.</text>
</comment>
<evidence type="ECO:0000256" key="5">
    <source>
        <dbReference type="ARBA" id="ARBA00022974"/>
    </source>
</evidence>
<sequence>MEVGDSQLEMKSREGVGLLRTTTRKTGESGDELFEGSDDDVLYESAHNDLEPEREQRARCVGCGAVSASGGERGFLCGSDNRTYSSLCRLDLHNCVRRPAPPVRLACRGFCPCRHDRRRTRIDREGALRRRTFDQSNDVLSPAHASSTATGRTGNVGTECSLDQMADRLLDWFSVLMQQSGAQPSPPSTSVDEEGLTGAEARAWRTCKPEVRWMFARLDADGDGRLSPQDLYALRHDERERCLRPFLATCAGGEGNVSRGAWCACLRRAARPCAALQSSIPARPGAYVPACDAAGFYRPLQCHAALGVCWCVDAHGVERPGSRTKGRPRCPPSARPAPPTPSLRPPADDEDALGLGSGDADLRF</sequence>
<dbReference type="STRING" id="151549.A0A4C1XIZ3"/>
<dbReference type="InterPro" id="IPR002048">
    <property type="entry name" value="EF_hand_dom"/>
</dbReference>
<protein>
    <submittedName>
        <fullName evidence="13">Proteoglycan Cow</fullName>
    </submittedName>
</protein>
<dbReference type="Gene3D" id="3.30.60.30">
    <property type="match status" value="1"/>
</dbReference>
<dbReference type="SMART" id="SM00211">
    <property type="entry name" value="TY"/>
    <property type="match status" value="1"/>
</dbReference>
<dbReference type="EMBL" id="BGZK01000854">
    <property type="protein sequence ID" value="GBP62962.1"/>
    <property type="molecule type" value="Genomic_DNA"/>
</dbReference>
<name>A0A4C1XIZ3_EUMVA</name>
<dbReference type="PROSITE" id="PS50222">
    <property type="entry name" value="EF_HAND_2"/>
    <property type="match status" value="1"/>
</dbReference>